<protein>
    <recommendedName>
        <fullName evidence="9">BZIP domain-containing protein</fullName>
    </recommendedName>
</protein>
<keyword evidence="7" id="KW-0539">Nucleus</keyword>
<evidence type="ECO:0000256" key="8">
    <source>
        <dbReference type="SAM" id="MobiDB-lite"/>
    </source>
</evidence>
<gene>
    <name evidence="10" type="ORF">R9X50_00162000</name>
</gene>
<dbReference type="InterPro" id="IPR044280">
    <property type="entry name" value="Hac1/HY5"/>
</dbReference>
<dbReference type="SUPFAM" id="SSF57959">
    <property type="entry name" value="Leucine zipper domain"/>
    <property type="match status" value="1"/>
</dbReference>
<reference evidence="10 11" key="1">
    <citation type="submission" date="2023-11" db="EMBL/GenBank/DDBJ databases">
        <title>An acidophilic fungus is an integral part of prey digestion in a carnivorous sundew plant.</title>
        <authorList>
            <person name="Tsai I.J."/>
        </authorList>
    </citation>
    <scope>NUCLEOTIDE SEQUENCE [LARGE SCALE GENOMIC DNA]</scope>
    <source>
        <strain evidence="10">169a</strain>
    </source>
</reference>
<dbReference type="PROSITE" id="PS00036">
    <property type="entry name" value="BZIP_BASIC"/>
    <property type="match status" value="1"/>
</dbReference>
<dbReference type="GO" id="GO:0006986">
    <property type="term" value="P:response to unfolded protein"/>
    <property type="evidence" value="ECO:0007669"/>
    <property type="project" value="UniProtKB-KW"/>
</dbReference>
<dbReference type="GO" id="GO:0000981">
    <property type="term" value="F:DNA-binding transcription factor activity, RNA polymerase II-specific"/>
    <property type="evidence" value="ECO:0007669"/>
    <property type="project" value="InterPro"/>
</dbReference>
<evidence type="ECO:0000256" key="1">
    <source>
        <dbReference type="ARBA" id="ARBA00004123"/>
    </source>
</evidence>
<dbReference type="GO" id="GO:0005634">
    <property type="term" value="C:nucleus"/>
    <property type="evidence" value="ECO:0007669"/>
    <property type="project" value="UniProtKB-SubCell"/>
</dbReference>
<dbReference type="PANTHER" id="PTHR46714">
    <property type="entry name" value="TRANSCRIPTIONAL ACTIVATOR HAC1"/>
    <property type="match status" value="1"/>
</dbReference>
<keyword evidence="4" id="KW-0238">DNA-binding</keyword>
<dbReference type="EMBL" id="CP138581">
    <property type="protein sequence ID" value="WPG98822.1"/>
    <property type="molecule type" value="Genomic_DNA"/>
</dbReference>
<evidence type="ECO:0000256" key="3">
    <source>
        <dbReference type="ARBA" id="ARBA00023015"/>
    </source>
</evidence>
<comment type="subcellular location">
    <subcellularLocation>
        <location evidence="1">Nucleus</location>
    </subcellularLocation>
</comment>
<evidence type="ECO:0000259" key="9">
    <source>
        <dbReference type="PROSITE" id="PS00036"/>
    </source>
</evidence>
<keyword evidence="6" id="KW-0834">Unfolded protein response</keyword>
<evidence type="ECO:0000256" key="2">
    <source>
        <dbReference type="ARBA" id="ARBA00007163"/>
    </source>
</evidence>
<keyword evidence="11" id="KW-1185">Reference proteome</keyword>
<evidence type="ECO:0000313" key="10">
    <source>
        <dbReference type="EMBL" id="WPG98822.1"/>
    </source>
</evidence>
<dbReference type="Proteomes" id="UP001303373">
    <property type="component" value="Chromosome 2"/>
</dbReference>
<keyword evidence="5" id="KW-0804">Transcription</keyword>
<accession>A0AAQ3M2C7</accession>
<dbReference type="InterPro" id="IPR004827">
    <property type="entry name" value="bZIP"/>
</dbReference>
<keyword evidence="3" id="KW-0805">Transcription regulation</keyword>
<dbReference type="InterPro" id="IPR046347">
    <property type="entry name" value="bZIP_sf"/>
</dbReference>
<evidence type="ECO:0000313" key="11">
    <source>
        <dbReference type="Proteomes" id="UP001303373"/>
    </source>
</evidence>
<organism evidence="10 11">
    <name type="scientific">Acrodontium crateriforme</name>
    <dbReference type="NCBI Taxonomy" id="150365"/>
    <lineage>
        <taxon>Eukaryota</taxon>
        <taxon>Fungi</taxon>
        <taxon>Dikarya</taxon>
        <taxon>Ascomycota</taxon>
        <taxon>Pezizomycotina</taxon>
        <taxon>Dothideomycetes</taxon>
        <taxon>Dothideomycetidae</taxon>
        <taxon>Mycosphaerellales</taxon>
        <taxon>Teratosphaeriaceae</taxon>
        <taxon>Acrodontium</taxon>
    </lineage>
</organism>
<dbReference type="PANTHER" id="PTHR46714:SF6">
    <property type="entry name" value="TRANSCRIPTIONAL ACTIVATOR HAC1"/>
    <property type="match status" value="1"/>
</dbReference>
<proteinExistence type="inferred from homology"/>
<dbReference type="SMART" id="SM00338">
    <property type="entry name" value="BRLZ"/>
    <property type="match status" value="1"/>
</dbReference>
<evidence type="ECO:0000256" key="7">
    <source>
        <dbReference type="ARBA" id="ARBA00023242"/>
    </source>
</evidence>
<evidence type="ECO:0000256" key="4">
    <source>
        <dbReference type="ARBA" id="ARBA00023125"/>
    </source>
</evidence>
<name>A0AAQ3M2C7_9PEZI</name>
<comment type="similarity">
    <text evidence="2">Belongs to the bZIP family.</text>
</comment>
<feature type="region of interest" description="Disordered" evidence="8">
    <location>
        <begin position="23"/>
        <end position="105"/>
    </location>
</feature>
<feature type="compositionally biased region" description="Basic and acidic residues" evidence="8">
    <location>
        <begin position="96"/>
        <end position="105"/>
    </location>
</feature>
<sequence length="311" mass="33685">MDTLPPAAALAALDHLPHVMTPNAQQFLKMEDLHSPPASSSSPPPSAYDHRTRSDSILNTSPAPVIVHSKPAKKRKSWGQELPEPKTTLPPRKRAKTEDEKEQRRIERIKRNRAAAHNSRERKRQETETLAVALARANAELEAYRRLHGPLPASVVLPEVTLSTDSADTPAPSLVESHGSIATSTSPQSLADCLFDIDTTIKQEPSDNTLSMDLTPAFNLNPKSQLAALDSTQHSAAMFFQPVNYLVEPSLSLSPEPPAPDMLQDNVHGSLDGFAFTDGAYDASFNSALDFSFDDFIHDSAPVTADGIGAA</sequence>
<dbReference type="AlphaFoldDB" id="A0AAQ3M2C7"/>
<evidence type="ECO:0000256" key="5">
    <source>
        <dbReference type="ARBA" id="ARBA00023163"/>
    </source>
</evidence>
<dbReference type="GO" id="GO:0003677">
    <property type="term" value="F:DNA binding"/>
    <property type="evidence" value="ECO:0007669"/>
    <property type="project" value="UniProtKB-KW"/>
</dbReference>
<evidence type="ECO:0000256" key="6">
    <source>
        <dbReference type="ARBA" id="ARBA00023230"/>
    </source>
</evidence>
<feature type="domain" description="BZIP" evidence="9">
    <location>
        <begin position="108"/>
        <end position="122"/>
    </location>
</feature>
<dbReference type="GO" id="GO:0045944">
    <property type="term" value="P:positive regulation of transcription by RNA polymerase II"/>
    <property type="evidence" value="ECO:0007669"/>
    <property type="project" value="InterPro"/>
</dbReference>